<feature type="transmembrane region" description="Helical" evidence="2">
    <location>
        <begin position="109"/>
        <end position="126"/>
    </location>
</feature>
<dbReference type="AlphaFoldDB" id="A0A379CB93"/>
<evidence type="ECO:0000313" key="4">
    <source>
        <dbReference type="Proteomes" id="UP000255417"/>
    </source>
</evidence>
<proteinExistence type="predicted"/>
<dbReference type="Proteomes" id="UP000255417">
    <property type="component" value="Unassembled WGS sequence"/>
</dbReference>
<reference evidence="3 4" key="1">
    <citation type="submission" date="2018-06" db="EMBL/GenBank/DDBJ databases">
        <authorList>
            <consortium name="Pathogen Informatics"/>
            <person name="Doyle S."/>
        </authorList>
    </citation>
    <scope>NUCLEOTIDE SEQUENCE [LARGE SCALE GENOMIC DNA]</scope>
    <source>
        <strain evidence="3 4">NCTC12872</strain>
    </source>
</reference>
<keyword evidence="2" id="KW-1133">Transmembrane helix</keyword>
<keyword evidence="2" id="KW-0472">Membrane</keyword>
<keyword evidence="2" id="KW-0812">Transmembrane</keyword>
<feature type="coiled-coil region" evidence="1">
    <location>
        <begin position="24"/>
        <end position="61"/>
    </location>
</feature>
<evidence type="ECO:0000256" key="1">
    <source>
        <dbReference type="SAM" id="Coils"/>
    </source>
</evidence>
<organism evidence="3 4">
    <name type="scientific">Phocoenobacter uteri</name>
    <dbReference type="NCBI Taxonomy" id="146806"/>
    <lineage>
        <taxon>Bacteria</taxon>
        <taxon>Pseudomonadati</taxon>
        <taxon>Pseudomonadota</taxon>
        <taxon>Gammaproteobacteria</taxon>
        <taxon>Pasteurellales</taxon>
        <taxon>Pasteurellaceae</taxon>
        <taxon>Phocoenobacter</taxon>
    </lineage>
</organism>
<evidence type="ECO:0000256" key="2">
    <source>
        <dbReference type="SAM" id="Phobius"/>
    </source>
</evidence>
<keyword evidence="4" id="KW-1185">Reference proteome</keyword>
<accession>A0A379CB93</accession>
<protein>
    <submittedName>
        <fullName evidence="3">Uncharacterized protein</fullName>
    </submittedName>
</protein>
<gene>
    <name evidence="3" type="ORF">NCTC12872_01540</name>
</gene>
<dbReference type="RefSeq" id="WP_115316018.1">
    <property type="nucleotide sequence ID" value="NZ_LWIF01000001.1"/>
</dbReference>
<keyword evidence="1" id="KW-0175">Coiled coil</keyword>
<evidence type="ECO:0000313" key="3">
    <source>
        <dbReference type="EMBL" id="SUB59551.1"/>
    </source>
</evidence>
<dbReference type="EMBL" id="UGTA01000001">
    <property type="protein sequence ID" value="SUB59551.1"/>
    <property type="molecule type" value="Genomic_DNA"/>
</dbReference>
<name>A0A379CB93_9PAST</name>
<sequence length="127" mass="14521">MLESTTSKIIAGLVIHKIFCKPDKELEKRIKEREEREQAELDREFEKVNRITKKCEELQAKMKTTASLSPAASLTQSRIDEMKRTGELKSTPLAADNKNNEEEGTWQDALLGLCVLIGIILFFVWLL</sequence>